<proteinExistence type="predicted"/>
<sequence>MSSPQCLRSLVTWTHAHAGSCASVPGLRSVLSSEYCGIIRAVWGCGDGHDYVMDTDSDCSSVLLDSALSFKREWSKGSAQQRLTDNGAGADSAGAVPAPKAQRAPVRTAPCQQPASKGTTLVPASAENEPPQDRDSSPSQLDSAASVREQALLQPISPLSTATRKGFAS</sequence>
<protein>
    <submittedName>
        <fullName evidence="2">Uncharacterized protein</fullName>
    </submittedName>
</protein>
<gene>
    <name evidence="2" type="ORF">DV515_00013774</name>
</gene>
<evidence type="ECO:0000313" key="3">
    <source>
        <dbReference type="Proteomes" id="UP000276834"/>
    </source>
</evidence>
<dbReference type="Proteomes" id="UP000276834">
    <property type="component" value="Unassembled WGS sequence"/>
</dbReference>
<keyword evidence="3" id="KW-1185">Reference proteome</keyword>
<reference evidence="2 3" key="1">
    <citation type="journal article" date="2018" name="Proc. R. Soc. B">
        <title>A non-coding region near Follistatin controls head colour polymorphism in the Gouldian finch.</title>
        <authorList>
            <person name="Toomey M.B."/>
            <person name="Marques C.I."/>
            <person name="Andrade P."/>
            <person name="Araujo P.M."/>
            <person name="Sabatino S."/>
            <person name="Gazda M.A."/>
            <person name="Afonso S."/>
            <person name="Lopes R.J."/>
            <person name="Corbo J.C."/>
            <person name="Carneiro M."/>
        </authorList>
    </citation>
    <scope>NUCLEOTIDE SEQUENCE [LARGE SCALE GENOMIC DNA]</scope>
    <source>
        <strain evidence="2">Red01</strain>
        <tissue evidence="2">Muscle</tissue>
    </source>
</reference>
<dbReference type="OrthoDB" id="8823111at2759"/>
<organism evidence="2 3">
    <name type="scientific">Chloebia gouldiae</name>
    <name type="common">Gouldian finch</name>
    <name type="synonym">Erythrura gouldiae</name>
    <dbReference type="NCBI Taxonomy" id="44316"/>
    <lineage>
        <taxon>Eukaryota</taxon>
        <taxon>Metazoa</taxon>
        <taxon>Chordata</taxon>
        <taxon>Craniata</taxon>
        <taxon>Vertebrata</taxon>
        <taxon>Euteleostomi</taxon>
        <taxon>Archelosauria</taxon>
        <taxon>Archosauria</taxon>
        <taxon>Dinosauria</taxon>
        <taxon>Saurischia</taxon>
        <taxon>Theropoda</taxon>
        <taxon>Coelurosauria</taxon>
        <taxon>Aves</taxon>
        <taxon>Neognathae</taxon>
        <taxon>Neoaves</taxon>
        <taxon>Telluraves</taxon>
        <taxon>Australaves</taxon>
        <taxon>Passeriformes</taxon>
        <taxon>Passeroidea</taxon>
        <taxon>Passeridae</taxon>
        <taxon>Chloebia</taxon>
    </lineage>
</organism>
<evidence type="ECO:0000313" key="2">
    <source>
        <dbReference type="EMBL" id="RLV92406.1"/>
    </source>
</evidence>
<feature type="compositionally biased region" description="Polar residues" evidence="1">
    <location>
        <begin position="110"/>
        <end position="119"/>
    </location>
</feature>
<dbReference type="EMBL" id="QUSF01000100">
    <property type="protein sequence ID" value="RLV92406.1"/>
    <property type="molecule type" value="Genomic_DNA"/>
</dbReference>
<accession>A0A3L8S035</accession>
<evidence type="ECO:0000256" key="1">
    <source>
        <dbReference type="SAM" id="MobiDB-lite"/>
    </source>
</evidence>
<feature type="region of interest" description="Disordered" evidence="1">
    <location>
        <begin position="76"/>
        <end position="169"/>
    </location>
</feature>
<name>A0A3L8S035_CHLGU</name>
<dbReference type="AlphaFoldDB" id="A0A3L8S035"/>
<comment type="caution">
    <text evidence="2">The sequence shown here is derived from an EMBL/GenBank/DDBJ whole genome shotgun (WGS) entry which is preliminary data.</text>
</comment>